<feature type="region of interest" description="Disordered" evidence="1">
    <location>
        <begin position="567"/>
        <end position="601"/>
    </location>
</feature>
<sequence length="601" mass="64654">KRQQTTVTVTEQAHVHHRALTTPLAEFAWRRVPGILRVGNAFLNQWGLHQLSGWTRSPSSPRSCPPSASNSAPYRNSPACLPPLETRAAGSGASEKSERRRSSRLPSDSSKDAASDIQRSPRRARESCRTKPPAASRKTGLEPSGRARGVPHPGGVRAGNFLKLRSRIRFLEGAEEALGPLIHQRIPSASRQPHHVHRGLPAHAATVDSQPGLPAPATKRLLSGRVRPEIGTRFPAACSKAHQQSVRRDVRRKTKRPAGGVPADSQRDPTKSPKRQRIPPRVPKFIQRIPPESPKSKRSPQKSPKAAQYPAKIPKEAAGSAKSPQRGSGFPPKSPKGPANTAKRVPKRQRIRAQESQGGSRSRQESQGLAAADPAKSPKGVAEWTGSAEHLESHAARLLLDGSARSSTRRSTGCHVVPLARLSENAAADGPGVKPDPLYILQYKKEKLEESREATEEPPEAGCDSEAEYEELAAAQVPPGRAGQHRSAAHPDKDFITCLAVHSKFICVYAVAISPNFAATQSYVTGDDRLILVRPGFIKKQHRVLAEARPNCGANSLHCVGQQPGGVGHRGGRPGLLPGGAAQPHLSARPATETDRTAAFI</sequence>
<accession>A0A1I8FE05</accession>
<dbReference type="AlphaFoldDB" id="A0A1I8FE05"/>
<feature type="region of interest" description="Disordered" evidence="1">
    <location>
        <begin position="233"/>
        <end position="388"/>
    </location>
</feature>
<feature type="compositionally biased region" description="Low complexity" evidence="1">
    <location>
        <begin position="56"/>
        <end position="73"/>
    </location>
</feature>
<name>A0A1I8FE05_9PLAT</name>
<protein>
    <submittedName>
        <fullName evidence="3">BAH domain-containing protein</fullName>
    </submittedName>
</protein>
<organism evidence="2 3">
    <name type="scientific">Macrostomum lignano</name>
    <dbReference type="NCBI Taxonomy" id="282301"/>
    <lineage>
        <taxon>Eukaryota</taxon>
        <taxon>Metazoa</taxon>
        <taxon>Spiralia</taxon>
        <taxon>Lophotrochozoa</taxon>
        <taxon>Platyhelminthes</taxon>
        <taxon>Rhabditophora</taxon>
        <taxon>Macrostomorpha</taxon>
        <taxon>Macrostomida</taxon>
        <taxon>Macrostomidae</taxon>
        <taxon>Macrostomum</taxon>
    </lineage>
</organism>
<feature type="compositionally biased region" description="Basic and acidic residues" evidence="1">
    <location>
        <begin position="592"/>
        <end position="601"/>
    </location>
</feature>
<feature type="region of interest" description="Disordered" evidence="1">
    <location>
        <begin position="54"/>
        <end position="158"/>
    </location>
</feature>
<evidence type="ECO:0000256" key="1">
    <source>
        <dbReference type="SAM" id="MobiDB-lite"/>
    </source>
</evidence>
<dbReference type="Proteomes" id="UP000095280">
    <property type="component" value="Unplaced"/>
</dbReference>
<feature type="compositionally biased region" description="Low complexity" evidence="1">
    <location>
        <begin position="354"/>
        <end position="368"/>
    </location>
</feature>
<dbReference type="WBParaSite" id="maker-unitig_31157-snap-gene-0.1-mRNA-1">
    <property type="protein sequence ID" value="maker-unitig_31157-snap-gene-0.1-mRNA-1"/>
    <property type="gene ID" value="maker-unitig_31157-snap-gene-0.1"/>
</dbReference>
<proteinExistence type="predicted"/>
<keyword evidence="2" id="KW-1185">Reference proteome</keyword>
<feature type="compositionally biased region" description="Gly residues" evidence="1">
    <location>
        <begin position="567"/>
        <end position="578"/>
    </location>
</feature>
<evidence type="ECO:0000313" key="3">
    <source>
        <dbReference type="WBParaSite" id="maker-unitig_31157-snap-gene-0.1-mRNA-1"/>
    </source>
</evidence>
<evidence type="ECO:0000313" key="2">
    <source>
        <dbReference type="Proteomes" id="UP000095280"/>
    </source>
</evidence>
<reference evidence="3" key="1">
    <citation type="submission" date="2016-11" db="UniProtKB">
        <authorList>
            <consortium name="WormBaseParasite"/>
        </authorList>
    </citation>
    <scope>IDENTIFICATION</scope>
</reference>